<reference evidence="8 9" key="1">
    <citation type="submission" date="2017-03" db="EMBL/GenBank/DDBJ databases">
        <title>Genome sequence of Clostridium hungatei DSM 14427.</title>
        <authorList>
            <person name="Poehlein A."/>
            <person name="Daniel R."/>
        </authorList>
    </citation>
    <scope>NUCLEOTIDE SEQUENCE [LARGE SCALE GENOMIC DNA]</scope>
    <source>
        <strain evidence="8 9">DSM 14427</strain>
    </source>
</reference>
<evidence type="ECO:0000313" key="8">
    <source>
        <dbReference type="EMBL" id="OPX46046.1"/>
    </source>
</evidence>
<evidence type="ECO:0000256" key="3">
    <source>
        <dbReference type="PROSITE-ProRule" id="PRU00284"/>
    </source>
</evidence>
<feature type="domain" description="Methyl-accepting transducer" evidence="6">
    <location>
        <begin position="465"/>
        <end position="722"/>
    </location>
</feature>
<feature type="domain" description="HAMP" evidence="7">
    <location>
        <begin position="394"/>
        <end position="446"/>
    </location>
</feature>
<evidence type="ECO:0000256" key="5">
    <source>
        <dbReference type="SAM" id="Phobius"/>
    </source>
</evidence>
<keyword evidence="1 3" id="KW-0807">Transducer</keyword>
<keyword evidence="5" id="KW-1133">Transmembrane helix</keyword>
<dbReference type="InterPro" id="IPR004089">
    <property type="entry name" value="MCPsignal_dom"/>
</dbReference>
<evidence type="ECO:0000259" key="7">
    <source>
        <dbReference type="PROSITE" id="PS50885"/>
    </source>
</evidence>
<evidence type="ECO:0000313" key="9">
    <source>
        <dbReference type="Proteomes" id="UP000191554"/>
    </source>
</evidence>
<dbReference type="Gene3D" id="3.30.450.20">
    <property type="entry name" value="PAS domain"/>
    <property type="match status" value="1"/>
</dbReference>
<dbReference type="GO" id="GO:0016020">
    <property type="term" value="C:membrane"/>
    <property type="evidence" value="ECO:0007669"/>
    <property type="project" value="InterPro"/>
</dbReference>
<gene>
    <name evidence="8" type="primary">mcpA_1</name>
    <name evidence="8" type="ORF">CLHUN_05210</name>
</gene>
<dbReference type="PROSITE" id="PS50111">
    <property type="entry name" value="CHEMOTAXIS_TRANSDUC_2"/>
    <property type="match status" value="1"/>
</dbReference>
<comment type="caution">
    <text evidence="8">The sequence shown here is derived from an EMBL/GenBank/DDBJ whole genome shotgun (WGS) entry which is preliminary data.</text>
</comment>
<dbReference type="PANTHER" id="PTHR32089:SF112">
    <property type="entry name" value="LYSOZYME-LIKE PROTEIN-RELATED"/>
    <property type="match status" value="1"/>
</dbReference>
<evidence type="ECO:0000259" key="6">
    <source>
        <dbReference type="PROSITE" id="PS50111"/>
    </source>
</evidence>
<organism evidence="8 9">
    <name type="scientific">Ruminiclostridium hungatei</name>
    <name type="common">Clostridium hungatei</name>
    <dbReference type="NCBI Taxonomy" id="48256"/>
    <lineage>
        <taxon>Bacteria</taxon>
        <taxon>Bacillati</taxon>
        <taxon>Bacillota</taxon>
        <taxon>Clostridia</taxon>
        <taxon>Eubacteriales</taxon>
        <taxon>Oscillospiraceae</taxon>
        <taxon>Ruminiclostridium</taxon>
    </lineage>
</organism>
<dbReference type="SMART" id="SM00304">
    <property type="entry name" value="HAMP"/>
    <property type="match status" value="1"/>
</dbReference>
<dbReference type="AlphaFoldDB" id="A0A1V4SRG6"/>
<dbReference type="OrthoDB" id="9760371at2"/>
<evidence type="ECO:0000256" key="4">
    <source>
        <dbReference type="SAM" id="Coils"/>
    </source>
</evidence>
<keyword evidence="5" id="KW-0472">Membrane</keyword>
<dbReference type="CDD" id="cd06225">
    <property type="entry name" value="HAMP"/>
    <property type="match status" value="1"/>
</dbReference>
<evidence type="ECO:0000256" key="1">
    <source>
        <dbReference type="ARBA" id="ARBA00023224"/>
    </source>
</evidence>
<protein>
    <submittedName>
        <fullName evidence="8">Methyl-accepting chemotaxis protein McpA</fullName>
    </submittedName>
</protein>
<feature type="coiled-coil region" evidence="4">
    <location>
        <begin position="725"/>
        <end position="752"/>
    </location>
</feature>
<keyword evidence="4" id="KW-0175">Coiled coil</keyword>
<dbReference type="InterPro" id="IPR003660">
    <property type="entry name" value="HAMP_dom"/>
</dbReference>
<dbReference type="Gene3D" id="1.10.287.950">
    <property type="entry name" value="Methyl-accepting chemotaxis protein"/>
    <property type="match status" value="1"/>
</dbReference>
<dbReference type="PROSITE" id="PS50885">
    <property type="entry name" value="HAMP"/>
    <property type="match status" value="1"/>
</dbReference>
<dbReference type="STRING" id="48256.CLHUN_05210"/>
<proteinExistence type="inferred from homology"/>
<dbReference type="GO" id="GO:0007165">
    <property type="term" value="P:signal transduction"/>
    <property type="evidence" value="ECO:0007669"/>
    <property type="project" value="UniProtKB-KW"/>
</dbReference>
<dbReference type="Pfam" id="PF00015">
    <property type="entry name" value="MCPsignal"/>
    <property type="match status" value="1"/>
</dbReference>
<dbReference type="Proteomes" id="UP000191554">
    <property type="component" value="Unassembled WGS sequence"/>
</dbReference>
<dbReference type="SUPFAM" id="SSF58104">
    <property type="entry name" value="Methyl-accepting chemotaxis protein (MCP) signaling domain"/>
    <property type="match status" value="1"/>
</dbReference>
<evidence type="ECO:0000256" key="2">
    <source>
        <dbReference type="ARBA" id="ARBA00029447"/>
    </source>
</evidence>
<dbReference type="Pfam" id="PF00672">
    <property type="entry name" value="HAMP"/>
    <property type="match status" value="1"/>
</dbReference>
<name>A0A1V4SRG6_RUMHU</name>
<dbReference type="PANTHER" id="PTHR32089">
    <property type="entry name" value="METHYL-ACCEPTING CHEMOTAXIS PROTEIN MCPB"/>
    <property type="match status" value="1"/>
</dbReference>
<feature type="transmembrane region" description="Helical" evidence="5">
    <location>
        <begin position="70"/>
        <end position="90"/>
    </location>
</feature>
<dbReference type="Gene3D" id="1.10.8.500">
    <property type="entry name" value="HAMP domain in histidine kinase"/>
    <property type="match status" value="1"/>
</dbReference>
<sequence>MNIKPVISKIKSVLETIASSALALVKKVHKARGDKAGDGGKLDNRIMSNFNGKPSGKSFLLRKFRIQTRLIASFVILLIVMLLITGIFSYSSSTNTIDNKVKTYSLQVTGQTGVVLNSEITRVENYVFDVGLSSVIQDAITNLNIEDDFEKLTQSRTISDFLSNKFATTKDIHFSAFLHGENYSQVEVYNASTLTFDPAVLADMKSKKLEWVNFKVKIGTVEKTLLGVRKDINSLASGSSAARMVVIPKENFLVTAFENLDIGKDEKSGKAYPIFIVDSKGNIISARDTKEYPLTTSTEDTKIIGEKISKEIEKKFGDGIKFEERKSGNLEMDFDKRSSLVTYSQISEGKDWYLVTIVPYSFLNSDANSLRTNILIIGILCLLFAIVLCTVIARSVSTPLNKLVSTMKRAKEGDLTSQILDGENDEIGEVCRNYNDMLSNINALVSQVRRTSMDVVGAATKIAAASGAAYTSSEQVSVTVEQIARGATDQANEINDSVSHMDKLSEGIMYVGDDVTQVISIANKINSLSENATKAINELNIKSNQVSETTNKVSHNITDLSNSMKEIQKILKIMIGISEQTNLLSLNASIEAARAGEAGKGFAVVANEVKKLAEQSKEFTSNINSIVAAIGKKTNDTVEEVMNSNVVVNEQIQAVTGTEEMFKTVFSAMQEVIANIERTEKSVDNIMKSKEKVLESMENISAVAEESAATTQEISASTEQQMLSAEELSKNAQELNEVAAALNRELDKFKTE</sequence>
<keyword evidence="9" id="KW-1185">Reference proteome</keyword>
<feature type="transmembrane region" description="Helical" evidence="5">
    <location>
        <begin position="374"/>
        <end position="393"/>
    </location>
</feature>
<comment type="similarity">
    <text evidence="2">Belongs to the methyl-accepting chemotaxis (MCP) protein family.</text>
</comment>
<dbReference type="RefSeq" id="WP_080062985.1">
    <property type="nucleotide sequence ID" value="NZ_MZGX01000002.1"/>
</dbReference>
<dbReference type="CDD" id="cd12912">
    <property type="entry name" value="PDC2_MCP_like"/>
    <property type="match status" value="1"/>
</dbReference>
<keyword evidence="5" id="KW-0812">Transmembrane</keyword>
<accession>A0A1V4SRG6</accession>
<dbReference type="EMBL" id="MZGX01000002">
    <property type="protein sequence ID" value="OPX46046.1"/>
    <property type="molecule type" value="Genomic_DNA"/>
</dbReference>
<dbReference type="SMART" id="SM00283">
    <property type="entry name" value="MA"/>
    <property type="match status" value="1"/>
</dbReference>